<keyword evidence="1" id="KW-0813">Transport</keyword>
<keyword evidence="1" id="KW-0769">Symport</keyword>
<dbReference type="PANTHER" id="PTHR40033">
    <property type="entry name" value="NA(+)-MALATE SYMPORTER"/>
    <property type="match status" value="1"/>
</dbReference>
<sequence length="450" mass="47861">MDTKTNLKALTNQEVPLNNKFKSIAKKLINIKVGVLPLPLYLILAAIIFVASIYNTLPADMIGGFAVIMILGILLGDLGQKIPILKDIGGPAILALLVPSILVFLNVIHSTSMEAVTTLMKTSNFLYFYISCLVVGSILGMNSKVLIQGFTRMFVPLLAGTVLAVTAGLFVGLLLGYDIKHTLFYIVVPIIGGGIGEGILPLSIAYSSILGDSAESFVSQMIPAAVIGNIFAVVTAGVMMRVGEKYTKLSGNGKLVKSESTEESIDNKKEKDKVIDFSLMGAGLLIACSFFIVGTLGQKFIGIPGPVIMILFATLIKCLKVMPHKMENGAHNLYKFVSTSLTWPLMVGLGMLYIPLEDVVKIVTPAYVVICASVVLTMIISGYFVGKLMKMYPVDAAIVTGCHSGLGGTGDVAILSASKRMALMPFAQVATRIGGVSTVIIATFLLKILS</sequence>
<dbReference type="PIRSF" id="PIRSF005348">
    <property type="entry name" value="YxkH"/>
    <property type="match status" value="1"/>
</dbReference>
<organism evidence="2 3">
    <name type="scientific">Staphylococcus nepalensis</name>
    <dbReference type="NCBI Taxonomy" id="214473"/>
    <lineage>
        <taxon>Bacteria</taxon>
        <taxon>Bacillati</taxon>
        <taxon>Bacillota</taxon>
        <taxon>Bacilli</taxon>
        <taxon>Bacillales</taxon>
        <taxon>Staphylococcaceae</taxon>
        <taxon>Staphylococcus</taxon>
    </lineage>
</organism>
<dbReference type="RefSeq" id="WP_103373656.1">
    <property type="nucleotide sequence ID" value="NZ_BMCF01000007.1"/>
</dbReference>
<keyword evidence="1" id="KW-0472">Membrane</keyword>
<dbReference type="GO" id="GO:0015293">
    <property type="term" value="F:symporter activity"/>
    <property type="evidence" value="ECO:0007669"/>
    <property type="project" value="UniProtKB-UniRule"/>
</dbReference>
<gene>
    <name evidence="2" type="primary">cimH</name>
    <name evidence="2" type="ORF">NCTC13834_00115</name>
</gene>
<name>A0A380GHC3_9STAP</name>
<dbReference type="PANTHER" id="PTHR40033:SF1">
    <property type="entry name" value="CITRATE-SODIUM SYMPORTER"/>
    <property type="match status" value="1"/>
</dbReference>
<comment type="subcellular location">
    <subcellularLocation>
        <location evidence="1">Cell membrane</location>
    </subcellularLocation>
</comment>
<dbReference type="GO" id="GO:0008514">
    <property type="term" value="F:organic anion transmembrane transporter activity"/>
    <property type="evidence" value="ECO:0007669"/>
    <property type="project" value="InterPro"/>
</dbReference>
<dbReference type="Pfam" id="PF03390">
    <property type="entry name" value="2HCT"/>
    <property type="match status" value="1"/>
</dbReference>
<protein>
    <submittedName>
        <fullName evidence="2">Citrate/malate-proton symporter</fullName>
    </submittedName>
</protein>
<dbReference type="EMBL" id="UHDS01000001">
    <property type="protein sequence ID" value="SUM53832.1"/>
    <property type="molecule type" value="Genomic_DNA"/>
</dbReference>
<dbReference type="GO" id="GO:0005886">
    <property type="term" value="C:plasma membrane"/>
    <property type="evidence" value="ECO:0007669"/>
    <property type="project" value="UniProtKB-SubCell"/>
</dbReference>
<dbReference type="Proteomes" id="UP000254412">
    <property type="component" value="Unassembled WGS sequence"/>
</dbReference>
<accession>A0A380GHC3</accession>
<proteinExistence type="inferred from homology"/>
<keyword evidence="1" id="KW-1003">Cell membrane</keyword>
<reference evidence="2 3" key="1">
    <citation type="submission" date="2018-06" db="EMBL/GenBank/DDBJ databases">
        <authorList>
            <consortium name="Pathogen Informatics"/>
            <person name="Doyle S."/>
        </authorList>
    </citation>
    <scope>NUCLEOTIDE SEQUENCE [LARGE SCALE GENOMIC DNA]</scope>
    <source>
        <strain evidence="2 3">NCTC13834</strain>
    </source>
</reference>
<comment type="similarity">
    <text evidence="1">Belongs to the 2-hydroxycarboxylate transporter (2-HCT) (TC 2.A.24) family.</text>
</comment>
<evidence type="ECO:0000313" key="2">
    <source>
        <dbReference type="EMBL" id="SUM53832.1"/>
    </source>
</evidence>
<dbReference type="InterPro" id="IPR004679">
    <property type="entry name" value="2-OHcarboxylate_transport"/>
</dbReference>
<dbReference type="AlphaFoldDB" id="A0A380GHC3"/>
<evidence type="ECO:0000313" key="3">
    <source>
        <dbReference type="Proteomes" id="UP000254412"/>
    </source>
</evidence>
<evidence type="ECO:0000256" key="1">
    <source>
        <dbReference type="PIRNR" id="PIRNR005348"/>
    </source>
</evidence>